<comment type="caution">
    <text evidence="1">The sequence shown here is derived from an EMBL/GenBank/DDBJ whole genome shotgun (WGS) entry which is preliminary data.</text>
</comment>
<dbReference type="AlphaFoldDB" id="A0A7W6DLL1"/>
<dbReference type="RefSeq" id="WP_183956615.1">
    <property type="nucleotide sequence ID" value="NZ_JACIEB010000014.1"/>
</dbReference>
<dbReference type="Proteomes" id="UP000552757">
    <property type="component" value="Unassembled WGS sequence"/>
</dbReference>
<sequence>MRAISIVFFILSGCLPPQGGESSKKSWEIPDGNFHCIDLGRINSDFSVVRSSTDKCSIEVKDRTIAFRVIEYFSKYEQLSCSNYVVEKYFSHGDSEREMRKKNVEFAFELSFKNRPSQIFSLQCGNNLVGDQYERESIDGPSFIAASGNEVTVMWDTNLFLSTRITP</sequence>
<name>A0A7W6DLL1_9SPHN</name>
<keyword evidence="2" id="KW-1185">Reference proteome</keyword>
<evidence type="ECO:0000313" key="2">
    <source>
        <dbReference type="Proteomes" id="UP000552757"/>
    </source>
</evidence>
<organism evidence="1 2">
    <name type="scientific">Sphingobium fontiphilum</name>
    <dbReference type="NCBI Taxonomy" id="944425"/>
    <lineage>
        <taxon>Bacteria</taxon>
        <taxon>Pseudomonadati</taxon>
        <taxon>Pseudomonadota</taxon>
        <taxon>Alphaproteobacteria</taxon>
        <taxon>Sphingomonadales</taxon>
        <taxon>Sphingomonadaceae</taxon>
        <taxon>Sphingobium</taxon>
    </lineage>
</organism>
<protein>
    <submittedName>
        <fullName evidence="1">Uncharacterized protein</fullName>
    </submittedName>
</protein>
<evidence type="ECO:0000313" key="1">
    <source>
        <dbReference type="EMBL" id="MBB3983681.1"/>
    </source>
</evidence>
<gene>
    <name evidence="1" type="ORF">GGR44_003378</name>
</gene>
<dbReference type="EMBL" id="JACIEB010000014">
    <property type="protein sequence ID" value="MBB3983681.1"/>
    <property type="molecule type" value="Genomic_DNA"/>
</dbReference>
<proteinExistence type="predicted"/>
<reference evidence="1 2" key="1">
    <citation type="submission" date="2020-08" db="EMBL/GenBank/DDBJ databases">
        <title>Genomic Encyclopedia of Type Strains, Phase IV (KMG-IV): sequencing the most valuable type-strain genomes for metagenomic binning, comparative biology and taxonomic classification.</title>
        <authorList>
            <person name="Goeker M."/>
        </authorList>
    </citation>
    <scope>NUCLEOTIDE SEQUENCE [LARGE SCALE GENOMIC DNA]</scope>
    <source>
        <strain evidence="1 2">DSM 29348</strain>
    </source>
</reference>
<accession>A0A7W6DLL1</accession>